<dbReference type="PROSITE" id="PS50043">
    <property type="entry name" value="HTH_LUXR_2"/>
    <property type="match status" value="1"/>
</dbReference>
<gene>
    <name evidence="5" type="ORF">ACFQDM_12515</name>
</gene>
<keyword evidence="2" id="KW-0238">DNA-binding</keyword>
<dbReference type="Gene3D" id="1.10.10.10">
    <property type="entry name" value="Winged helix-like DNA-binding domain superfamily/Winged helix DNA-binding domain"/>
    <property type="match status" value="1"/>
</dbReference>
<feature type="domain" description="HTH luxR-type" evidence="4">
    <location>
        <begin position="168"/>
        <end position="233"/>
    </location>
</feature>
<sequence>MIEGKFWDLVDQDADYDEVEQALLDLVRPLGVTNVGSMEMRAPVNATPFIGRLFGKRDTEYTTRYRKEGLSKHDVAAIQAAASEDAFSWSDVRNRAVTRDQNNVFAIAAEHGFTDGWVVPYFGAKGGFGLTSYMGDQIDDSPSSKRLLTFAGLTFYRYAQKKAQPAPELASDIALTKRQKEILYWIAKGKTDWEMSQVLNIAERTVNRHVEMMKNRLGVRSRAEALAMAMTHNLIERF</sequence>
<dbReference type="SUPFAM" id="SSF75516">
    <property type="entry name" value="Pheromone-binding domain of LuxR-like quorum-sensing transcription factors"/>
    <property type="match status" value="1"/>
</dbReference>
<keyword evidence="3" id="KW-0804">Transcription</keyword>
<dbReference type="SMART" id="SM00421">
    <property type="entry name" value="HTH_LUXR"/>
    <property type="match status" value="1"/>
</dbReference>
<evidence type="ECO:0000313" key="6">
    <source>
        <dbReference type="Proteomes" id="UP001596303"/>
    </source>
</evidence>
<organism evidence="5 6">
    <name type="scientific">Ponticaulis profundi</name>
    <dbReference type="NCBI Taxonomy" id="2665222"/>
    <lineage>
        <taxon>Bacteria</taxon>
        <taxon>Pseudomonadati</taxon>
        <taxon>Pseudomonadota</taxon>
        <taxon>Alphaproteobacteria</taxon>
        <taxon>Hyphomonadales</taxon>
        <taxon>Hyphomonadaceae</taxon>
        <taxon>Ponticaulis</taxon>
    </lineage>
</organism>
<reference evidence="6" key="1">
    <citation type="journal article" date="2019" name="Int. J. Syst. Evol. Microbiol.">
        <title>The Global Catalogue of Microorganisms (GCM) 10K type strain sequencing project: providing services to taxonomists for standard genome sequencing and annotation.</title>
        <authorList>
            <consortium name="The Broad Institute Genomics Platform"/>
            <consortium name="The Broad Institute Genome Sequencing Center for Infectious Disease"/>
            <person name="Wu L."/>
            <person name="Ma J."/>
        </authorList>
    </citation>
    <scope>NUCLEOTIDE SEQUENCE [LARGE SCALE GENOMIC DNA]</scope>
    <source>
        <strain evidence="6">CGMCC-1.15741</strain>
    </source>
</reference>
<evidence type="ECO:0000313" key="5">
    <source>
        <dbReference type="EMBL" id="MFC6198908.1"/>
    </source>
</evidence>
<dbReference type="InterPro" id="IPR005143">
    <property type="entry name" value="TF_LuxR_autoind-bd_dom"/>
</dbReference>
<dbReference type="RefSeq" id="WP_377379532.1">
    <property type="nucleotide sequence ID" value="NZ_JBHSSW010000017.1"/>
</dbReference>
<dbReference type="PANTHER" id="PTHR44688:SF16">
    <property type="entry name" value="DNA-BINDING TRANSCRIPTIONAL ACTIVATOR DEVR_DOSR"/>
    <property type="match status" value="1"/>
</dbReference>
<dbReference type="PRINTS" id="PR00038">
    <property type="entry name" value="HTHLUXR"/>
</dbReference>
<dbReference type="InterPro" id="IPR036388">
    <property type="entry name" value="WH-like_DNA-bd_sf"/>
</dbReference>
<protein>
    <submittedName>
        <fullName evidence="5">Helix-turn-helix transcriptional regulator</fullName>
    </submittedName>
</protein>
<dbReference type="InterPro" id="IPR036693">
    <property type="entry name" value="TF_LuxR_autoind-bd_dom_sf"/>
</dbReference>
<dbReference type="InterPro" id="IPR016032">
    <property type="entry name" value="Sig_transdc_resp-reg_C-effctor"/>
</dbReference>
<evidence type="ECO:0000256" key="1">
    <source>
        <dbReference type="ARBA" id="ARBA00023015"/>
    </source>
</evidence>
<evidence type="ECO:0000259" key="4">
    <source>
        <dbReference type="PROSITE" id="PS50043"/>
    </source>
</evidence>
<keyword evidence="6" id="KW-1185">Reference proteome</keyword>
<name>A0ABW1SC28_9PROT</name>
<comment type="caution">
    <text evidence="5">The sequence shown here is derived from an EMBL/GenBank/DDBJ whole genome shotgun (WGS) entry which is preliminary data.</text>
</comment>
<dbReference type="Proteomes" id="UP001596303">
    <property type="component" value="Unassembled WGS sequence"/>
</dbReference>
<evidence type="ECO:0000256" key="3">
    <source>
        <dbReference type="ARBA" id="ARBA00023163"/>
    </source>
</evidence>
<dbReference type="Pfam" id="PF03472">
    <property type="entry name" value="Autoind_bind"/>
    <property type="match status" value="1"/>
</dbReference>
<dbReference type="InterPro" id="IPR000792">
    <property type="entry name" value="Tscrpt_reg_LuxR_C"/>
</dbReference>
<dbReference type="CDD" id="cd06170">
    <property type="entry name" value="LuxR_C_like"/>
    <property type="match status" value="1"/>
</dbReference>
<dbReference type="Pfam" id="PF00196">
    <property type="entry name" value="GerE"/>
    <property type="match status" value="1"/>
</dbReference>
<dbReference type="EMBL" id="JBHSSW010000017">
    <property type="protein sequence ID" value="MFC6198908.1"/>
    <property type="molecule type" value="Genomic_DNA"/>
</dbReference>
<dbReference type="Gene3D" id="3.30.450.80">
    <property type="entry name" value="Transcription factor LuxR-like, autoinducer-binding domain"/>
    <property type="match status" value="1"/>
</dbReference>
<accession>A0ABW1SC28</accession>
<dbReference type="SUPFAM" id="SSF46894">
    <property type="entry name" value="C-terminal effector domain of the bipartite response regulators"/>
    <property type="match status" value="1"/>
</dbReference>
<dbReference type="PANTHER" id="PTHR44688">
    <property type="entry name" value="DNA-BINDING TRANSCRIPTIONAL ACTIVATOR DEVR_DOSR"/>
    <property type="match status" value="1"/>
</dbReference>
<evidence type="ECO:0000256" key="2">
    <source>
        <dbReference type="ARBA" id="ARBA00023125"/>
    </source>
</evidence>
<keyword evidence="1" id="KW-0805">Transcription regulation</keyword>
<proteinExistence type="predicted"/>